<feature type="compositionally biased region" description="Basic and acidic residues" evidence="1">
    <location>
        <begin position="34"/>
        <end position="49"/>
    </location>
</feature>
<dbReference type="AlphaFoldDB" id="A0AAV4NTY9"/>
<keyword evidence="3" id="KW-1185">Reference proteome</keyword>
<evidence type="ECO:0000256" key="1">
    <source>
        <dbReference type="SAM" id="MobiDB-lite"/>
    </source>
</evidence>
<gene>
    <name evidence="2" type="ORF">CEXT_41731</name>
</gene>
<protein>
    <submittedName>
        <fullName evidence="2">Uncharacterized protein</fullName>
    </submittedName>
</protein>
<sequence>MDTLASPVSSLNDYSSQKITAPNKDLPAQNSFDQLKDNEMSTDDLHDDSPSSPLQVRMPSIMVCIEGSTCGTIQVSIQIQNSRLANYLT</sequence>
<dbReference type="EMBL" id="BPLR01003718">
    <property type="protein sequence ID" value="GIX87889.1"/>
    <property type="molecule type" value="Genomic_DNA"/>
</dbReference>
<comment type="caution">
    <text evidence="2">The sequence shown here is derived from an EMBL/GenBank/DDBJ whole genome shotgun (WGS) entry which is preliminary data.</text>
</comment>
<evidence type="ECO:0000313" key="2">
    <source>
        <dbReference type="EMBL" id="GIX87889.1"/>
    </source>
</evidence>
<feature type="compositionally biased region" description="Polar residues" evidence="1">
    <location>
        <begin position="1"/>
        <end position="20"/>
    </location>
</feature>
<reference evidence="2 3" key="1">
    <citation type="submission" date="2021-06" db="EMBL/GenBank/DDBJ databases">
        <title>Caerostris extrusa draft genome.</title>
        <authorList>
            <person name="Kono N."/>
            <person name="Arakawa K."/>
        </authorList>
    </citation>
    <scope>NUCLEOTIDE SEQUENCE [LARGE SCALE GENOMIC DNA]</scope>
</reference>
<proteinExistence type="predicted"/>
<evidence type="ECO:0000313" key="3">
    <source>
        <dbReference type="Proteomes" id="UP001054945"/>
    </source>
</evidence>
<organism evidence="2 3">
    <name type="scientific">Caerostris extrusa</name>
    <name type="common">Bark spider</name>
    <name type="synonym">Caerostris bankana</name>
    <dbReference type="NCBI Taxonomy" id="172846"/>
    <lineage>
        <taxon>Eukaryota</taxon>
        <taxon>Metazoa</taxon>
        <taxon>Ecdysozoa</taxon>
        <taxon>Arthropoda</taxon>
        <taxon>Chelicerata</taxon>
        <taxon>Arachnida</taxon>
        <taxon>Araneae</taxon>
        <taxon>Araneomorphae</taxon>
        <taxon>Entelegynae</taxon>
        <taxon>Araneoidea</taxon>
        <taxon>Araneidae</taxon>
        <taxon>Caerostris</taxon>
    </lineage>
</organism>
<name>A0AAV4NTY9_CAEEX</name>
<accession>A0AAV4NTY9</accession>
<dbReference type="Proteomes" id="UP001054945">
    <property type="component" value="Unassembled WGS sequence"/>
</dbReference>
<feature type="region of interest" description="Disordered" evidence="1">
    <location>
        <begin position="1"/>
        <end position="54"/>
    </location>
</feature>